<keyword evidence="7 8" id="KW-0315">Glutamine amidotransferase</keyword>
<keyword evidence="5 8" id="KW-0378">Hydrolase</keyword>
<name>A0ABX7S6U0_9BACT</name>
<dbReference type="EC" id="3.5.1.2" evidence="8"/>
<dbReference type="SUPFAM" id="SSF52317">
    <property type="entry name" value="Class I glutamine amidotransferase-like"/>
    <property type="match status" value="1"/>
</dbReference>
<dbReference type="NCBIfam" id="NF002957">
    <property type="entry name" value="PRK03619.1"/>
    <property type="match status" value="1"/>
</dbReference>
<comment type="pathway">
    <text evidence="8">Purine metabolism; IMP biosynthesis via de novo pathway; 5-amino-1-(5-phospho-D-ribosyl)imidazole from N(2)-formyl-N(1)-(5-phospho-D-ribosyl)glycinamide: step 1/2.</text>
</comment>
<comment type="function">
    <text evidence="8">Part of the phosphoribosylformylglycinamidine synthase complex involved in the purines biosynthetic pathway. Catalyzes the ATP-dependent conversion of formylglycinamide ribonucleotide (FGAR) and glutamine to yield formylglycinamidine ribonucleotide (FGAM) and glutamate. The FGAM synthase complex is composed of three subunits. PurQ produces an ammonia molecule by converting glutamine to glutamate. PurL transfers the ammonia molecule to FGAR to form FGAM in an ATP-dependent manner. PurS interacts with PurQ and PurL and is thought to assist in the transfer of the ammonia molecule from PurQ to PurL.</text>
</comment>
<dbReference type="PANTHER" id="PTHR47552">
    <property type="entry name" value="PHOSPHORIBOSYLFORMYLGLYCINAMIDINE SYNTHASE SUBUNIT PURQ"/>
    <property type="match status" value="1"/>
</dbReference>
<protein>
    <recommendedName>
        <fullName evidence="8">Phosphoribosylformylglycinamidine synthase subunit PurQ</fullName>
        <shortName evidence="8">FGAM synthase</shortName>
        <ecNumber evidence="8">6.3.5.3</ecNumber>
    </recommendedName>
    <alternativeName>
        <fullName evidence="8">Formylglycinamide ribonucleotide amidotransferase subunit I</fullName>
        <shortName evidence="8">FGAR amidotransferase I</shortName>
        <shortName evidence="8">FGAR-AT I</shortName>
    </alternativeName>
    <alternativeName>
        <fullName evidence="8">Glutaminase PurQ</fullName>
        <ecNumber evidence="8">3.5.1.2</ecNumber>
    </alternativeName>
    <alternativeName>
        <fullName evidence="8">Phosphoribosylformylglycinamidine synthase subunit I</fullName>
    </alternativeName>
</protein>
<evidence type="ECO:0000256" key="2">
    <source>
        <dbReference type="ARBA" id="ARBA00022598"/>
    </source>
</evidence>
<organism evidence="9 10">
    <name type="scientific">Thermosipho ferrireducens</name>
    <dbReference type="NCBI Taxonomy" id="2571116"/>
    <lineage>
        <taxon>Bacteria</taxon>
        <taxon>Thermotogati</taxon>
        <taxon>Thermotogota</taxon>
        <taxon>Thermotogae</taxon>
        <taxon>Thermotogales</taxon>
        <taxon>Fervidobacteriaceae</taxon>
        <taxon>Thermosipho</taxon>
    </lineage>
</organism>
<sequence length="223" mass="25027">MVKAGIIVFPGTNCDRDAEFALKMAGFETEYVWHDFKSVENYDLIFIPGGFSYGDYLRAGALARFSPVMGEIEKFVLKEKGLVIGVCNGFQILTEAGILPGALSRNNSLKFICKDVVIRVVNKNTPFSKFISKEELVIPIAHAEGNYYISDYKRLKQNNQIAFEYIDNPNGSIGNIAGIYNEKFNVLGMMPHPERNSVKLLGNGDGLEILLSIRRFLENERDE</sequence>
<comment type="catalytic activity">
    <reaction evidence="8">
        <text>L-glutamine + H2O = L-glutamate + NH4(+)</text>
        <dbReference type="Rhea" id="RHEA:15889"/>
        <dbReference type="ChEBI" id="CHEBI:15377"/>
        <dbReference type="ChEBI" id="CHEBI:28938"/>
        <dbReference type="ChEBI" id="CHEBI:29985"/>
        <dbReference type="ChEBI" id="CHEBI:58359"/>
        <dbReference type="EC" id="3.5.1.2"/>
    </reaction>
</comment>
<dbReference type="NCBIfam" id="TIGR01737">
    <property type="entry name" value="FGAM_synth_I"/>
    <property type="match status" value="1"/>
</dbReference>
<dbReference type="EC" id="6.3.5.3" evidence="8"/>
<evidence type="ECO:0000256" key="6">
    <source>
        <dbReference type="ARBA" id="ARBA00022840"/>
    </source>
</evidence>
<feature type="active site" evidence="8">
    <location>
        <position position="194"/>
    </location>
</feature>
<evidence type="ECO:0000256" key="7">
    <source>
        <dbReference type="ARBA" id="ARBA00022962"/>
    </source>
</evidence>
<dbReference type="Gene3D" id="3.40.50.880">
    <property type="match status" value="1"/>
</dbReference>
<dbReference type="RefSeq" id="WP_207567023.1">
    <property type="nucleotide sequence ID" value="NZ_CP071446.1"/>
</dbReference>
<keyword evidence="2 8" id="KW-0436">Ligase</keyword>
<dbReference type="InterPro" id="IPR010075">
    <property type="entry name" value="PRibForGlyAmidine_synth_PurQ"/>
</dbReference>
<evidence type="ECO:0000256" key="8">
    <source>
        <dbReference type="HAMAP-Rule" id="MF_00421"/>
    </source>
</evidence>
<evidence type="ECO:0000256" key="3">
    <source>
        <dbReference type="ARBA" id="ARBA00022741"/>
    </source>
</evidence>
<dbReference type="Proteomes" id="UP000671862">
    <property type="component" value="Chromosome"/>
</dbReference>
<evidence type="ECO:0000313" key="10">
    <source>
        <dbReference type="Proteomes" id="UP000671862"/>
    </source>
</evidence>
<evidence type="ECO:0000313" key="9">
    <source>
        <dbReference type="EMBL" id="QTA38304.1"/>
    </source>
</evidence>
<dbReference type="PANTHER" id="PTHR47552:SF1">
    <property type="entry name" value="PHOSPHORIBOSYLFORMYLGLYCINAMIDINE SYNTHASE SUBUNIT PURQ"/>
    <property type="match status" value="1"/>
</dbReference>
<gene>
    <name evidence="8 9" type="primary">purQ</name>
    <name evidence="9" type="ORF">JYK00_01845</name>
</gene>
<comment type="subcellular location">
    <subcellularLocation>
        <location evidence="8">Cytoplasm</location>
    </subcellularLocation>
</comment>
<evidence type="ECO:0000256" key="1">
    <source>
        <dbReference type="ARBA" id="ARBA00022490"/>
    </source>
</evidence>
<dbReference type="PROSITE" id="PS51273">
    <property type="entry name" value="GATASE_TYPE_1"/>
    <property type="match status" value="1"/>
</dbReference>
<keyword evidence="10" id="KW-1185">Reference proteome</keyword>
<evidence type="ECO:0000256" key="5">
    <source>
        <dbReference type="ARBA" id="ARBA00022801"/>
    </source>
</evidence>
<accession>A0ABX7S6U0</accession>
<evidence type="ECO:0000256" key="4">
    <source>
        <dbReference type="ARBA" id="ARBA00022755"/>
    </source>
</evidence>
<feature type="active site" description="Nucleophile" evidence="8">
    <location>
        <position position="87"/>
    </location>
</feature>
<proteinExistence type="inferred from homology"/>
<dbReference type="PIRSF" id="PIRSF001586">
    <property type="entry name" value="FGAM_synth_I"/>
    <property type="match status" value="1"/>
</dbReference>
<reference evidence="9 10" key="1">
    <citation type="submission" date="2021-03" db="EMBL/GenBank/DDBJ databases">
        <title>Thermosipho ferrireducens sp.nov., an anaerobic thermophilic iron-reducing bacterium isolated from a deep-sea hydrothermal sulfide deposits.</title>
        <authorList>
            <person name="Zeng X."/>
            <person name="Chen Y."/>
            <person name="Shao Z."/>
        </authorList>
    </citation>
    <scope>NUCLEOTIDE SEQUENCE [LARGE SCALE GENOMIC DNA]</scope>
    <source>
        <strain evidence="9 10">JL129W03</strain>
    </source>
</reference>
<comment type="subunit">
    <text evidence="8">Part of the FGAM synthase complex composed of 1 PurL, 1 PurQ and 2 PurS subunits.</text>
</comment>
<dbReference type="InterPro" id="IPR029062">
    <property type="entry name" value="Class_I_gatase-like"/>
</dbReference>
<dbReference type="EMBL" id="CP071446">
    <property type="protein sequence ID" value="QTA38304.1"/>
    <property type="molecule type" value="Genomic_DNA"/>
</dbReference>
<feature type="active site" evidence="8">
    <location>
        <position position="192"/>
    </location>
</feature>
<keyword evidence="6 8" id="KW-0067">ATP-binding</keyword>
<keyword evidence="1 8" id="KW-0963">Cytoplasm</keyword>
<dbReference type="SMART" id="SM01211">
    <property type="entry name" value="GATase_5"/>
    <property type="match status" value="1"/>
</dbReference>
<keyword evidence="3 8" id="KW-0547">Nucleotide-binding</keyword>
<comment type="catalytic activity">
    <reaction evidence="8">
        <text>N(2)-formyl-N(1)-(5-phospho-beta-D-ribosyl)glycinamide + L-glutamine + ATP + H2O = 2-formamido-N(1)-(5-O-phospho-beta-D-ribosyl)acetamidine + L-glutamate + ADP + phosphate + H(+)</text>
        <dbReference type="Rhea" id="RHEA:17129"/>
        <dbReference type="ChEBI" id="CHEBI:15377"/>
        <dbReference type="ChEBI" id="CHEBI:15378"/>
        <dbReference type="ChEBI" id="CHEBI:29985"/>
        <dbReference type="ChEBI" id="CHEBI:30616"/>
        <dbReference type="ChEBI" id="CHEBI:43474"/>
        <dbReference type="ChEBI" id="CHEBI:58359"/>
        <dbReference type="ChEBI" id="CHEBI:147286"/>
        <dbReference type="ChEBI" id="CHEBI:147287"/>
        <dbReference type="ChEBI" id="CHEBI:456216"/>
        <dbReference type="EC" id="6.3.5.3"/>
    </reaction>
</comment>
<dbReference type="CDD" id="cd01740">
    <property type="entry name" value="GATase1_FGAR_AT"/>
    <property type="match status" value="1"/>
</dbReference>
<keyword evidence="4 8" id="KW-0658">Purine biosynthesis</keyword>
<dbReference type="Pfam" id="PF13507">
    <property type="entry name" value="GATase_5"/>
    <property type="match status" value="1"/>
</dbReference>
<dbReference type="HAMAP" id="MF_00421">
    <property type="entry name" value="PurQ"/>
    <property type="match status" value="1"/>
</dbReference>